<dbReference type="PANTHER" id="PTHR13056:SF0">
    <property type="entry name" value="VACUOLAR FUSION PROTEIN CCZ1 HOMOLOG-RELATED"/>
    <property type="match status" value="1"/>
</dbReference>
<evidence type="ECO:0000313" key="4">
    <source>
        <dbReference type="EMBL" id="ORY63658.1"/>
    </source>
</evidence>
<dbReference type="InterPro" id="IPR013176">
    <property type="entry name" value="Ccz1"/>
</dbReference>
<protein>
    <recommendedName>
        <fullName evidence="3">CCZ1/INTU/HSP4 first Longin domain-containing protein</fullName>
    </recommendedName>
</protein>
<evidence type="ECO:0000259" key="3">
    <source>
        <dbReference type="Pfam" id="PF19031"/>
    </source>
</evidence>
<reference evidence="4 5" key="1">
    <citation type="submission" date="2016-07" db="EMBL/GenBank/DDBJ databases">
        <title>Pervasive Adenine N6-methylation of Active Genes in Fungi.</title>
        <authorList>
            <consortium name="DOE Joint Genome Institute"/>
            <person name="Mondo S.J."/>
            <person name="Dannebaum R.O."/>
            <person name="Kuo R.C."/>
            <person name="Labutti K."/>
            <person name="Haridas S."/>
            <person name="Kuo A."/>
            <person name="Salamov A."/>
            <person name="Ahrendt S.R."/>
            <person name="Lipzen A."/>
            <person name="Sullivan W."/>
            <person name="Andreopoulos W.B."/>
            <person name="Clum A."/>
            <person name="Lindquist E."/>
            <person name="Daum C."/>
            <person name="Ramamoorthy G.K."/>
            <person name="Gryganskyi A."/>
            <person name="Culley D."/>
            <person name="Magnuson J.K."/>
            <person name="James T.Y."/>
            <person name="O'Malley M.A."/>
            <person name="Stajich J.E."/>
            <person name="Spatafora J.W."/>
            <person name="Visel A."/>
            <person name="Grigoriev I.V."/>
        </authorList>
    </citation>
    <scope>NUCLEOTIDE SEQUENCE [LARGE SCALE GENOMIC DNA]</scope>
    <source>
        <strain evidence="4 5">62-1032</strain>
    </source>
</reference>
<feature type="compositionally biased region" description="Low complexity" evidence="2">
    <location>
        <begin position="375"/>
        <end position="398"/>
    </location>
</feature>
<organism evidence="4 5">
    <name type="scientific">Leucosporidium creatinivorum</name>
    <dbReference type="NCBI Taxonomy" id="106004"/>
    <lineage>
        <taxon>Eukaryota</taxon>
        <taxon>Fungi</taxon>
        <taxon>Dikarya</taxon>
        <taxon>Basidiomycota</taxon>
        <taxon>Pucciniomycotina</taxon>
        <taxon>Microbotryomycetes</taxon>
        <taxon>Leucosporidiales</taxon>
        <taxon>Leucosporidium</taxon>
    </lineage>
</organism>
<name>A0A1Y2DWJ8_9BASI</name>
<feature type="region of interest" description="Disordered" evidence="2">
    <location>
        <begin position="375"/>
        <end position="491"/>
    </location>
</feature>
<dbReference type="EMBL" id="MCGR01000068">
    <property type="protein sequence ID" value="ORY63658.1"/>
    <property type="molecule type" value="Genomic_DNA"/>
</dbReference>
<feature type="domain" description="CCZ1/INTU/HSP4 first Longin" evidence="3">
    <location>
        <begin position="42"/>
        <end position="165"/>
    </location>
</feature>
<accession>A0A1Y2DWJ8</accession>
<evidence type="ECO:0000256" key="2">
    <source>
        <dbReference type="SAM" id="MobiDB-lite"/>
    </source>
</evidence>
<dbReference type="InterPro" id="IPR043987">
    <property type="entry name" value="CCZ1/INTU/HSP4_longin_1"/>
</dbReference>
<feature type="region of interest" description="Disordered" evidence="2">
    <location>
        <begin position="120"/>
        <end position="139"/>
    </location>
</feature>
<evidence type="ECO:0000313" key="5">
    <source>
        <dbReference type="Proteomes" id="UP000193467"/>
    </source>
</evidence>
<comment type="caution">
    <text evidence="4">The sequence shown here is derived from an EMBL/GenBank/DDBJ whole genome shotgun (WGS) entry which is preliminary data.</text>
</comment>
<dbReference type="Proteomes" id="UP000193467">
    <property type="component" value="Unassembled WGS sequence"/>
</dbReference>
<proteinExistence type="inferred from homology"/>
<evidence type="ECO:0000256" key="1">
    <source>
        <dbReference type="ARBA" id="ARBA00005352"/>
    </source>
</evidence>
<gene>
    <name evidence="4" type="ORF">BCR35DRAFT_355040</name>
</gene>
<dbReference type="STRING" id="106004.A0A1Y2DWJ8"/>
<feature type="compositionally biased region" description="Acidic residues" evidence="2">
    <location>
        <begin position="550"/>
        <end position="563"/>
    </location>
</feature>
<feature type="region of interest" description="Disordered" evidence="2">
    <location>
        <begin position="294"/>
        <end position="329"/>
    </location>
</feature>
<feature type="region of interest" description="Disordered" evidence="2">
    <location>
        <begin position="245"/>
        <end position="280"/>
    </location>
</feature>
<feature type="compositionally biased region" description="Polar residues" evidence="2">
    <location>
        <begin position="294"/>
        <end position="303"/>
    </location>
</feature>
<feature type="compositionally biased region" description="Low complexity" evidence="2">
    <location>
        <begin position="251"/>
        <end position="270"/>
    </location>
</feature>
<comment type="similarity">
    <text evidence="1">Belongs to the CCZ1 family.</text>
</comment>
<dbReference type="PANTHER" id="PTHR13056">
    <property type="entry name" value="VACUOLAR FUSION PROTEIN CCZ1 HOMOLOG-RELATED"/>
    <property type="match status" value="1"/>
</dbReference>
<keyword evidence="5" id="KW-1185">Reference proteome</keyword>
<dbReference type="GO" id="GO:0035658">
    <property type="term" value="C:Mon1-Ccz1 complex"/>
    <property type="evidence" value="ECO:0007669"/>
    <property type="project" value="InterPro"/>
</dbReference>
<dbReference type="GO" id="GO:0016192">
    <property type="term" value="P:vesicle-mediated transport"/>
    <property type="evidence" value="ECO:0007669"/>
    <property type="project" value="InterPro"/>
</dbReference>
<feature type="region of interest" description="Disordered" evidence="2">
    <location>
        <begin position="524"/>
        <end position="565"/>
    </location>
</feature>
<dbReference type="Pfam" id="PF19031">
    <property type="entry name" value="Intu_longin_1"/>
    <property type="match status" value="1"/>
</dbReference>
<feature type="compositionally biased region" description="Low complexity" evidence="2">
    <location>
        <begin position="434"/>
        <end position="454"/>
    </location>
</feature>
<dbReference type="AlphaFoldDB" id="A0A1Y2DWJ8"/>
<sequence>MSGPRRQRSFMRPFPTLSLLAIYSTTPVPSSTRPIGKQNDAAVEASKVLFFHSAEEDITAERRARLMGTVMGMADFARMLNPGGGPAVRSVHSSKQRMVWIQPEKGFFVHATIDLPYTPRHSRGGSSATIASNGSDGAGGGAQLEDEALLAALEQAYRAFRLLHGSIEGMARTGRESMVKELTEYWEKWSREWVVASAETGSFEQILGAVTSAQIAPLISQFSASNSSTLPILLHGTSILALPSIPPSPLSPSSTTPGTPDPASTTASRPPRTPPPPMSETDLIALVQHLQKTMTRPSSISVTPQPPPNAAASPGEEKKAARSADPSKWSTYTLGMSDYLSQPSMPSLPTISNMPNMPSIPSVAMPSLPSLAMPSMPSLPGLSSTPPTSSSPPTTSAGWGFKKPKWSGALGLGGHKRKSSRGDNASIAIESSRSATPAPASEVPASVPAQASVVHPEDDPSAAANAAPSTPPPAESTEAILPAPPTPAVELAPDVDTSALADAMGSFALEVEETAEELLAEVEEAREGELASEGASEAAEAEEAERVETEAEVEEDEDEEEQEGGVTALELFCGEGDARDTAMEVRRFERGPLTLALATLPLADVDAVQWLESRSHRLLEAVETILELVLPPPPPYRHRHLRKEGLLSSSVGWPAKEESWSGKSSQEENEVNAALFDSVRGYASDPPILESLVRLSSSQWLVSRRSEELPRTIASAATTLADVFVVLPAKVGKEGSLVDAGEELRKFDRAYA</sequence>
<dbReference type="OrthoDB" id="240546at2759"/>
<dbReference type="InParanoid" id="A0A1Y2DWJ8"/>